<dbReference type="EMBL" id="JANJZL010000003">
    <property type="protein sequence ID" value="MCR2043900.1"/>
    <property type="molecule type" value="Genomic_DNA"/>
</dbReference>
<feature type="coiled-coil region" evidence="1">
    <location>
        <begin position="40"/>
        <end position="74"/>
    </location>
</feature>
<dbReference type="Proteomes" id="UP001142078">
    <property type="component" value="Unassembled WGS sequence"/>
</dbReference>
<evidence type="ECO:0000313" key="3">
    <source>
        <dbReference type="Proteomes" id="UP001142078"/>
    </source>
</evidence>
<name>A0A9X2MIU8_9FIRM</name>
<dbReference type="InterPro" id="IPR007060">
    <property type="entry name" value="FtsL/DivIC"/>
</dbReference>
<gene>
    <name evidence="2" type="ORF">NSA23_07170</name>
</gene>
<dbReference type="AlphaFoldDB" id="A0A9X2MIU8"/>
<reference evidence="2" key="1">
    <citation type="submission" date="2022-07" db="EMBL/GenBank/DDBJ databases">
        <title>Enhanced cultured diversity of the mouse gut microbiota enables custom-made synthetic communities.</title>
        <authorList>
            <person name="Afrizal A."/>
        </authorList>
    </citation>
    <scope>NUCLEOTIDE SEQUENCE</scope>
    <source>
        <strain evidence="2">DSM 29482</strain>
    </source>
</reference>
<dbReference type="Pfam" id="PF04977">
    <property type="entry name" value="DivIC"/>
    <property type="match status" value="1"/>
</dbReference>
<dbReference type="OrthoDB" id="14319at2"/>
<organism evidence="2 3">
    <name type="scientific">Anaerosalibacter massiliensis</name>
    <dbReference type="NCBI Taxonomy" id="1347392"/>
    <lineage>
        <taxon>Bacteria</taxon>
        <taxon>Bacillati</taxon>
        <taxon>Bacillota</taxon>
        <taxon>Tissierellia</taxon>
        <taxon>Tissierellales</taxon>
        <taxon>Sporanaerobacteraceae</taxon>
        <taxon>Anaerosalibacter</taxon>
    </lineage>
</organism>
<accession>A0A9X2MIU8</accession>
<evidence type="ECO:0000256" key="1">
    <source>
        <dbReference type="SAM" id="Coils"/>
    </source>
</evidence>
<protein>
    <submittedName>
        <fullName evidence="2">Septum formation initiator family protein</fullName>
    </submittedName>
</protein>
<proteinExistence type="predicted"/>
<evidence type="ECO:0000313" key="2">
    <source>
        <dbReference type="EMBL" id="MCR2043900.1"/>
    </source>
</evidence>
<sequence length="111" mass="13385">MNKKANEGKKRKRKFKIRHLLLFLFIIYICSTLYNQRVMINGLKKEKASTEKDMEELKSDIDRINTEIKNKDSLKFIEKTAREEFRMVKPREIIYIDKNKNKNPFLMKGDN</sequence>
<keyword evidence="1" id="KW-0175">Coiled coil</keyword>
<dbReference type="RefSeq" id="WP_050069760.1">
    <property type="nucleotide sequence ID" value="NZ_CABKTM010000020.1"/>
</dbReference>
<keyword evidence="3" id="KW-1185">Reference proteome</keyword>
<comment type="caution">
    <text evidence="2">The sequence shown here is derived from an EMBL/GenBank/DDBJ whole genome shotgun (WGS) entry which is preliminary data.</text>
</comment>